<gene>
    <name evidence="17" type="primary">rgn_1</name>
    <name evidence="17" type="ORF">Anas_08152</name>
</gene>
<dbReference type="GO" id="GO:0005737">
    <property type="term" value="C:cytoplasm"/>
    <property type="evidence" value="ECO:0007669"/>
    <property type="project" value="UniProtKB-SubCell"/>
</dbReference>
<feature type="active site" description="Proton donor/acceptor" evidence="14">
    <location>
        <position position="121"/>
    </location>
</feature>
<keyword evidence="9" id="KW-0963">Cytoplasm</keyword>
<dbReference type="EMBL" id="SEYY01023829">
    <property type="protein sequence ID" value="KAB7494591.1"/>
    <property type="molecule type" value="Genomic_DNA"/>
</dbReference>
<keyword evidence="12" id="KW-0106">Calcium</keyword>
<dbReference type="Pfam" id="PF08450">
    <property type="entry name" value="SGL"/>
    <property type="match status" value="1"/>
</dbReference>
<evidence type="ECO:0000256" key="9">
    <source>
        <dbReference type="ARBA" id="ARBA00022490"/>
    </source>
</evidence>
<dbReference type="PANTHER" id="PTHR10907:SF47">
    <property type="entry name" value="REGUCALCIN"/>
    <property type="match status" value="1"/>
</dbReference>
<evidence type="ECO:0000256" key="4">
    <source>
        <dbReference type="ARBA" id="ARBA00001946"/>
    </source>
</evidence>
<comment type="subcellular location">
    <subcellularLocation>
        <location evidence="5">Cytoplasm</location>
    </subcellularLocation>
</comment>
<evidence type="ECO:0000256" key="7">
    <source>
        <dbReference type="ARBA" id="ARBA00013227"/>
    </source>
</evidence>
<dbReference type="GO" id="GO:0004341">
    <property type="term" value="F:gluconolactonase activity"/>
    <property type="evidence" value="ECO:0007669"/>
    <property type="project" value="UniProtKB-EC"/>
</dbReference>
<comment type="caution">
    <text evidence="17">The sequence shown here is derived from an EMBL/GenBank/DDBJ whole genome shotgun (WGS) entry which is preliminary data.</text>
</comment>
<dbReference type="OrthoDB" id="423498at2759"/>
<evidence type="ECO:0000313" key="17">
    <source>
        <dbReference type="EMBL" id="KAB7494591.1"/>
    </source>
</evidence>
<comment type="cofactor">
    <cofactor evidence="2">
        <name>Ca(2+)</name>
        <dbReference type="ChEBI" id="CHEBI:29108"/>
    </cofactor>
</comment>
<evidence type="ECO:0000256" key="6">
    <source>
        <dbReference type="ARBA" id="ARBA00008853"/>
    </source>
</evidence>
<keyword evidence="10 15" id="KW-0479">Metal-binding</keyword>
<accession>A0A5N5SKJ7</accession>
<keyword evidence="11" id="KW-0378">Hydrolase</keyword>
<feature type="domain" description="SMP-30/Gluconolactonase/LRE-like region" evidence="16">
    <location>
        <begin position="81"/>
        <end position="180"/>
    </location>
</feature>
<keyword evidence="15" id="KW-0862">Zinc</keyword>
<evidence type="ECO:0000256" key="12">
    <source>
        <dbReference type="ARBA" id="ARBA00022837"/>
    </source>
</evidence>
<dbReference type="AlphaFoldDB" id="A0A5N5SKJ7"/>
<evidence type="ECO:0000256" key="13">
    <source>
        <dbReference type="ARBA" id="ARBA00032464"/>
    </source>
</evidence>
<evidence type="ECO:0000256" key="2">
    <source>
        <dbReference type="ARBA" id="ARBA00001913"/>
    </source>
</evidence>
<comment type="catalytic activity">
    <reaction evidence="1">
        <text>D-glucono-1,5-lactone + H2O = D-gluconate + H(+)</text>
        <dbReference type="Rhea" id="RHEA:10440"/>
        <dbReference type="ChEBI" id="CHEBI:15377"/>
        <dbReference type="ChEBI" id="CHEBI:15378"/>
        <dbReference type="ChEBI" id="CHEBI:16217"/>
        <dbReference type="ChEBI" id="CHEBI:18391"/>
        <dbReference type="EC" id="3.1.1.17"/>
    </reaction>
</comment>
<dbReference type="PRINTS" id="PR01791">
    <property type="entry name" value="REGUCALCIN"/>
</dbReference>
<keyword evidence="18" id="KW-1185">Reference proteome</keyword>
<evidence type="ECO:0000259" key="16">
    <source>
        <dbReference type="Pfam" id="PF08450"/>
    </source>
</evidence>
<dbReference type="InterPro" id="IPR011042">
    <property type="entry name" value="6-blade_b-propeller_TolB-like"/>
</dbReference>
<dbReference type="InterPro" id="IPR008367">
    <property type="entry name" value="Regucalcin"/>
</dbReference>
<dbReference type="PANTHER" id="PTHR10907">
    <property type="entry name" value="REGUCALCIN"/>
    <property type="match status" value="1"/>
</dbReference>
<dbReference type="PRINTS" id="PR01790">
    <property type="entry name" value="SMP30FAMILY"/>
</dbReference>
<dbReference type="InterPro" id="IPR013658">
    <property type="entry name" value="SGL"/>
</dbReference>
<dbReference type="GO" id="GO:0030234">
    <property type="term" value="F:enzyme regulator activity"/>
    <property type="evidence" value="ECO:0007669"/>
    <property type="project" value="InterPro"/>
</dbReference>
<evidence type="ECO:0000256" key="3">
    <source>
        <dbReference type="ARBA" id="ARBA00001936"/>
    </source>
</evidence>
<dbReference type="Gene3D" id="2.120.10.30">
    <property type="entry name" value="TolB, C-terminal domain"/>
    <property type="match status" value="2"/>
</dbReference>
<comment type="cofactor">
    <cofactor evidence="15">
        <name>Zn(2+)</name>
        <dbReference type="ChEBI" id="CHEBI:29105"/>
    </cofactor>
    <text evidence="15">Binds 1 divalent metal cation per subunit.</text>
</comment>
<protein>
    <recommendedName>
        <fullName evidence="8">Regucalcin</fullName>
        <ecNumber evidence="7">3.1.1.17</ecNumber>
    </recommendedName>
    <alternativeName>
        <fullName evidence="13">Gluconolactonase</fullName>
    </alternativeName>
</protein>
<organism evidence="17 18">
    <name type="scientific">Armadillidium nasatum</name>
    <dbReference type="NCBI Taxonomy" id="96803"/>
    <lineage>
        <taxon>Eukaryota</taxon>
        <taxon>Metazoa</taxon>
        <taxon>Ecdysozoa</taxon>
        <taxon>Arthropoda</taxon>
        <taxon>Crustacea</taxon>
        <taxon>Multicrustacea</taxon>
        <taxon>Malacostraca</taxon>
        <taxon>Eumalacostraca</taxon>
        <taxon>Peracarida</taxon>
        <taxon>Isopoda</taxon>
        <taxon>Oniscidea</taxon>
        <taxon>Crinocheta</taxon>
        <taxon>Armadillidiidae</taxon>
        <taxon>Armadillidium</taxon>
    </lineage>
</organism>
<proteinExistence type="inferred from homology"/>
<dbReference type="InterPro" id="IPR005511">
    <property type="entry name" value="SMP-30"/>
</dbReference>
<evidence type="ECO:0000256" key="15">
    <source>
        <dbReference type="PIRSR" id="PIRSR605511-2"/>
    </source>
</evidence>
<evidence type="ECO:0000256" key="14">
    <source>
        <dbReference type="PIRSR" id="PIRSR605511-1"/>
    </source>
</evidence>
<evidence type="ECO:0000256" key="5">
    <source>
        <dbReference type="ARBA" id="ARBA00004496"/>
    </source>
</evidence>
<dbReference type="Proteomes" id="UP000326759">
    <property type="component" value="Unassembled WGS sequence"/>
</dbReference>
<evidence type="ECO:0000313" key="18">
    <source>
        <dbReference type="Proteomes" id="UP000326759"/>
    </source>
</evidence>
<evidence type="ECO:0000256" key="1">
    <source>
        <dbReference type="ARBA" id="ARBA00001589"/>
    </source>
</evidence>
<comment type="cofactor">
    <cofactor evidence="4">
        <name>Mg(2+)</name>
        <dbReference type="ChEBI" id="CHEBI:18420"/>
    </cofactor>
</comment>
<dbReference type="GO" id="GO:0019853">
    <property type="term" value="P:L-ascorbic acid biosynthetic process"/>
    <property type="evidence" value="ECO:0007669"/>
    <property type="project" value="TreeGrafter"/>
</dbReference>
<comment type="similarity">
    <text evidence="6">Belongs to the SMP-30/CGR1 family.</text>
</comment>
<evidence type="ECO:0000256" key="11">
    <source>
        <dbReference type="ARBA" id="ARBA00022801"/>
    </source>
</evidence>
<dbReference type="SUPFAM" id="SSF63829">
    <property type="entry name" value="Calcium-dependent phosphotriesterase"/>
    <property type="match status" value="1"/>
</dbReference>
<dbReference type="EC" id="3.1.1.17" evidence="7"/>
<evidence type="ECO:0000256" key="10">
    <source>
        <dbReference type="ARBA" id="ARBA00022723"/>
    </source>
</evidence>
<comment type="cofactor">
    <cofactor evidence="3">
        <name>Mn(2+)</name>
        <dbReference type="ChEBI" id="CHEBI:29035"/>
    </cofactor>
</comment>
<reference evidence="17 18" key="1">
    <citation type="journal article" date="2019" name="PLoS Biol.">
        <title>Sex chromosomes control vertical transmission of feminizing Wolbachia symbionts in an isopod.</title>
        <authorList>
            <person name="Becking T."/>
            <person name="Chebbi M.A."/>
            <person name="Giraud I."/>
            <person name="Moumen B."/>
            <person name="Laverre T."/>
            <person name="Caubet Y."/>
            <person name="Peccoud J."/>
            <person name="Gilbert C."/>
            <person name="Cordaux R."/>
        </authorList>
    </citation>
    <scope>NUCLEOTIDE SEQUENCE [LARGE SCALE GENOMIC DNA]</scope>
    <source>
        <strain evidence="17">ANa2</strain>
        <tissue evidence="17">Whole body excluding digestive tract and cuticle</tissue>
    </source>
</reference>
<name>A0A5N5SKJ7_9CRUS</name>
<evidence type="ECO:0000256" key="8">
    <source>
        <dbReference type="ARBA" id="ARBA00016808"/>
    </source>
</evidence>
<sequence>MQNAHIDDGGTETSVSFIIPVEGAKDTFVIGLRSSVALIKWSPTEPDNQIIKPIPLLALDSTQAQRVKFNDAKCDNKGRLYLDTMIHRIDAFDYSFETGVISKRRPVFDYKSHPEVKGIPDGMSIDENDNLWVACFDGFQVLNINPREGKLLRILDMPVRNPTSTCWGGPDYSTLFVTSAKLNSENDIEVYPETGKTFAVTGLGVKGLSPKKFKVNNISKYI</sequence>
<feature type="binding site" evidence="15">
    <location>
        <position position="121"/>
    </location>
    <ligand>
        <name>substrate</name>
    </ligand>
</feature>
<dbReference type="GO" id="GO:0005509">
    <property type="term" value="F:calcium ion binding"/>
    <property type="evidence" value="ECO:0007669"/>
    <property type="project" value="InterPro"/>
</dbReference>